<feature type="compositionally biased region" description="Acidic residues" evidence="1">
    <location>
        <begin position="119"/>
        <end position="129"/>
    </location>
</feature>
<protein>
    <submittedName>
        <fullName evidence="2">Uncharacterized protein</fullName>
    </submittedName>
</protein>
<evidence type="ECO:0000313" key="3">
    <source>
        <dbReference type="Proteomes" id="UP001497516"/>
    </source>
</evidence>
<evidence type="ECO:0000256" key="1">
    <source>
        <dbReference type="SAM" id="MobiDB-lite"/>
    </source>
</evidence>
<name>A0AAV2FGH5_9ROSI</name>
<dbReference type="AlphaFoldDB" id="A0AAV2FGH5"/>
<dbReference type="EMBL" id="OZ034819">
    <property type="protein sequence ID" value="CAL1397369.1"/>
    <property type="molecule type" value="Genomic_DNA"/>
</dbReference>
<proteinExistence type="predicted"/>
<evidence type="ECO:0000313" key="2">
    <source>
        <dbReference type="EMBL" id="CAL1397369.1"/>
    </source>
</evidence>
<sequence>MAMVPIALIPTEHFEYSHFTVNPLPAQLHDNIPRQTVMETTLPQLMELIQESLHRENHPTYPISLMTRRPSDGHYEPLKANDRVYGAWFSNPNVWAQVRGRLHLIVAHLPVAPLQDRDMDGEDEDEDEAGVGVGVGM</sequence>
<organism evidence="2 3">
    <name type="scientific">Linum trigynum</name>
    <dbReference type="NCBI Taxonomy" id="586398"/>
    <lineage>
        <taxon>Eukaryota</taxon>
        <taxon>Viridiplantae</taxon>
        <taxon>Streptophyta</taxon>
        <taxon>Embryophyta</taxon>
        <taxon>Tracheophyta</taxon>
        <taxon>Spermatophyta</taxon>
        <taxon>Magnoliopsida</taxon>
        <taxon>eudicotyledons</taxon>
        <taxon>Gunneridae</taxon>
        <taxon>Pentapetalae</taxon>
        <taxon>rosids</taxon>
        <taxon>fabids</taxon>
        <taxon>Malpighiales</taxon>
        <taxon>Linaceae</taxon>
        <taxon>Linum</taxon>
    </lineage>
</organism>
<keyword evidence="3" id="KW-1185">Reference proteome</keyword>
<gene>
    <name evidence="2" type="ORF">LTRI10_LOCUS37674</name>
</gene>
<accession>A0AAV2FGH5</accession>
<feature type="region of interest" description="Disordered" evidence="1">
    <location>
        <begin position="116"/>
        <end position="137"/>
    </location>
</feature>
<reference evidence="2 3" key="1">
    <citation type="submission" date="2024-04" db="EMBL/GenBank/DDBJ databases">
        <authorList>
            <person name="Fracassetti M."/>
        </authorList>
    </citation>
    <scope>NUCLEOTIDE SEQUENCE [LARGE SCALE GENOMIC DNA]</scope>
</reference>
<dbReference type="Proteomes" id="UP001497516">
    <property type="component" value="Chromosome 6"/>
</dbReference>